<keyword evidence="6 10" id="KW-0472">Membrane</keyword>
<dbReference type="Pfam" id="PF00001">
    <property type="entry name" value="7tm_1"/>
    <property type="match status" value="1"/>
</dbReference>
<comment type="subcellular location">
    <subcellularLocation>
        <location evidence="1">Cell membrane</location>
        <topology evidence="1">Multi-pass membrane protein</topology>
    </subcellularLocation>
</comment>
<dbReference type="GO" id="GO:0043005">
    <property type="term" value="C:neuron projection"/>
    <property type="evidence" value="ECO:0007669"/>
    <property type="project" value="TreeGrafter"/>
</dbReference>
<name>A0AA36D2T0_9BILA</name>
<keyword evidence="2" id="KW-1003">Cell membrane</keyword>
<protein>
    <recommendedName>
        <fullName evidence="11">G-protein coupled receptors family 1 profile domain-containing protein</fullName>
    </recommendedName>
</protein>
<evidence type="ECO:0000256" key="4">
    <source>
        <dbReference type="ARBA" id="ARBA00022989"/>
    </source>
</evidence>
<feature type="transmembrane region" description="Helical" evidence="10">
    <location>
        <begin position="201"/>
        <end position="229"/>
    </location>
</feature>
<feature type="region of interest" description="Disordered" evidence="9">
    <location>
        <begin position="401"/>
        <end position="455"/>
    </location>
</feature>
<dbReference type="CDD" id="cd00637">
    <property type="entry name" value="7tm_classA_rhodopsin-like"/>
    <property type="match status" value="1"/>
</dbReference>
<evidence type="ECO:0000313" key="13">
    <source>
        <dbReference type="Proteomes" id="UP001177023"/>
    </source>
</evidence>
<keyword evidence="5" id="KW-0297">G-protein coupled receptor</keyword>
<dbReference type="Gene3D" id="1.20.1070.10">
    <property type="entry name" value="Rhodopsin 7-helix transmembrane proteins"/>
    <property type="match status" value="1"/>
</dbReference>
<dbReference type="InterPro" id="IPR000276">
    <property type="entry name" value="GPCR_Rhodpsn"/>
</dbReference>
<evidence type="ECO:0000259" key="11">
    <source>
        <dbReference type="PROSITE" id="PS50262"/>
    </source>
</evidence>
<dbReference type="PANTHER" id="PTHR24229:SF40">
    <property type="entry name" value="ALLATOSTATIN C RECEPTOR 1-RELATED"/>
    <property type="match status" value="1"/>
</dbReference>
<evidence type="ECO:0000256" key="3">
    <source>
        <dbReference type="ARBA" id="ARBA00022692"/>
    </source>
</evidence>
<keyword evidence="8" id="KW-0807">Transducer</keyword>
<feature type="compositionally biased region" description="Polar residues" evidence="9">
    <location>
        <begin position="409"/>
        <end position="421"/>
    </location>
</feature>
<evidence type="ECO:0000256" key="6">
    <source>
        <dbReference type="ARBA" id="ARBA00023136"/>
    </source>
</evidence>
<keyword evidence="4 10" id="KW-1133">Transmembrane helix</keyword>
<dbReference type="GO" id="GO:0005886">
    <property type="term" value="C:plasma membrane"/>
    <property type="evidence" value="ECO:0007669"/>
    <property type="project" value="UniProtKB-SubCell"/>
</dbReference>
<feature type="compositionally biased region" description="Acidic residues" evidence="9">
    <location>
        <begin position="443"/>
        <end position="455"/>
    </location>
</feature>
<feature type="transmembrane region" description="Helical" evidence="10">
    <location>
        <begin position="290"/>
        <end position="313"/>
    </location>
</feature>
<evidence type="ECO:0000256" key="7">
    <source>
        <dbReference type="ARBA" id="ARBA00023170"/>
    </source>
</evidence>
<dbReference type="InterPro" id="IPR017452">
    <property type="entry name" value="GPCR_Rhodpsn_7TM"/>
</dbReference>
<proteinExistence type="predicted"/>
<feature type="compositionally biased region" description="Basic and acidic residues" evidence="9">
    <location>
        <begin position="422"/>
        <end position="435"/>
    </location>
</feature>
<reference evidence="12" key="1">
    <citation type="submission" date="2023-06" db="EMBL/GenBank/DDBJ databases">
        <authorList>
            <person name="Delattre M."/>
        </authorList>
    </citation>
    <scope>NUCLEOTIDE SEQUENCE</scope>
    <source>
        <strain evidence="12">AF72</strain>
    </source>
</reference>
<feature type="transmembrane region" description="Helical" evidence="10">
    <location>
        <begin position="97"/>
        <end position="122"/>
    </location>
</feature>
<dbReference type="Proteomes" id="UP001177023">
    <property type="component" value="Unassembled WGS sequence"/>
</dbReference>
<evidence type="ECO:0000256" key="5">
    <source>
        <dbReference type="ARBA" id="ARBA00023040"/>
    </source>
</evidence>
<dbReference type="GO" id="GO:0004930">
    <property type="term" value="F:G protein-coupled receptor activity"/>
    <property type="evidence" value="ECO:0007669"/>
    <property type="project" value="UniProtKB-KW"/>
</dbReference>
<evidence type="ECO:0000256" key="8">
    <source>
        <dbReference type="ARBA" id="ARBA00023224"/>
    </source>
</evidence>
<dbReference type="GO" id="GO:0042277">
    <property type="term" value="F:peptide binding"/>
    <property type="evidence" value="ECO:0007669"/>
    <property type="project" value="TreeGrafter"/>
</dbReference>
<keyword evidence="7" id="KW-0675">Receptor</keyword>
<dbReference type="PROSITE" id="PS50262">
    <property type="entry name" value="G_PROTEIN_RECEP_F1_2"/>
    <property type="match status" value="1"/>
</dbReference>
<gene>
    <name evidence="12" type="ORF">MSPICULIGERA_LOCUS17043</name>
</gene>
<dbReference type="PANTHER" id="PTHR24229">
    <property type="entry name" value="NEUROPEPTIDES RECEPTOR"/>
    <property type="match status" value="1"/>
</dbReference>
<evidence type="ECO:0000256" key="9">
    <source>
        <dbReference type="SAM" id="MobiDB-lite"/>
    </source>
</evidence>
<comment type="caution">
    <text evidence="12">The sequence shown here is derived from an EMBL/GenBank/DDBJ whole genome shotgun (WGS) entry which is preliminary data.</text>
</comment>
<feature type="transmembrane region" description="Helical" evidence="10">
    <location>
        <begin position="250"/>
        <end position="270"/>
    </location>
</feature>
<dbReference type="EMBL" id="CATQJA010002654">
    <property type="protein sequence ID" value="CAJ0578802.1"/>
    <property type="molecule type" value="Genomic_DNA"/>
</dbReference>
<keyword evidence="3 10" id="KW-0812">Transmembrane</keyword>
<dbReference type="AlphaFoldDB" id="A0AA36D2T0"/>
<feature type="transmembrane region" description="Helical" evidence="10">
    <location>
        <begin position="66"/>
        <end position="91"/>
    </location>
</feature>
<keyword evidence="13" id="KW-1185">Reference proteome</keyword>
<evidence type="ECO:0000313" key="12">
    <source>
        <dbReference type="EMBL" id="CAJ0578802.1"/>
    </source>
</evidence>
<sequence>MLPEEPEYSDYEQITISIPLRGLRQWVAITYSCFNVIGFAVNIWLLYVIAPLLLANTVKVPKSILFYIFCLCISDLMTMIGMLLLIIDLVVGTWPFGYLPCITYLVFDGLNKFVAPIIVFLISRTCYTTVCQNKGSRDRAASIKWAIAQIIISLDVVMLVLRPVFQYGQVYNLNLSVNQETKQITVMRKCGFWPPPDVALWFNIVACVASYAIPLFGILYCYISVPMFLNRRAETSIVTSSNMDAAIKRVVVTVLVLCGVYLVCWSPYWVTMFYNQVLSDQGFSAKTVIIVQYFIHLLPYVSCLAYPVIFVLMNRGIRQAHQKIAREQRKRFKSIADDATNTLRNVISRKSTAVRSRLSSYVLSDEANTTEFTTCSTNNQYLLVQNGSNTVPGTVTVHLTDSEHKDSNASRASGSATGSENSHPEDPIHANRPDIPKITLSPSEEDEIYESETLL</sequence>
<evidence type="ECO:0000256" key="2">
    <source>
        <dbReference type="ARBA" id="ARBA00022475"/>
    </source>
</evidence>
<accession>A0AA36D2T0</accession>
<feature type="transmembrane region" description="Helical" evidence="10">
    <location>
        <begin position="143"/>
        <end position="165"/>
    </location>
</feature>
<evidence type="ECO:0000256" key="1">
    <source>
        <dbReference type="ARBA" id="ARBA00004651"/>
    </source>
</evidence>
<feature type="transmembrane region" description="Helical" evidence="10">
    <location>
        <begin position="29"/>
        <end position="54"/>
    </location>
</feature>
<feature type="non-terminal residue" evidence="12">
    <location>
        <position position="1"/>
    </location>
</feature>
<evidence type="ECO:0000256" key="10">
    <source>
        <dbReference type="SAM" id="Phobius"/>
    </source>
</evidence>
<dbReference type="SUPFAM" id="SSF81321">
    <property type="entry name" value="Family A G protein-coupled receptor-like"/>
    <property type="match status" value="1"/>
</dbReference>
<dbReference type="PRINTS" id="PR00237">
    <property type="entry name" value="GPCRRHODOPSN"/>
</dbReference>
<feature type="domain" description="G-protein coupled receptors family 1 profile" evidence="11">
    <location>
        <begin position="41"/>
        <end position="310"/>
    </location>
</feature>
<organism evidence="12 13">
    <name type="scientific">Mesorhabditis spiculigera</name>
    <dbReference type="NCBI Taxonomy" id="96644"/>
    <lineage>
        <taxon>Eukaryota</taxon>
        <taxon>Metazoa</taxon>
        <taxon>Ecdysozoa</taxon>
        <taxon>Nematoda</taxon>
        <taxon>Chromadorea</taxon>
        <taxon>Rhabditida</taxon>
        <taxon>Rhabditina</taxon>
        <taxon>Rhabditomorpha</taxon>
        <taxon>Rhabditoidea</taxon>
        <taxon>Rhabditidae</taxon>
        <taxon>Mesorhabditinae</taxon>
        <taxon>Mesorhabditis</taxon>
    </lineage>
</organism>